<keyword evidence="1" id="KW-0472">Membrane</keyword>
<feature type="transmembrane region" description="Helical" evidence="1">
    <location>
        <begin position="12"/>
        <end position="33"/>
    </location>
</feature>
<evidence type="ECO:0008006" key="4">
    <source>
        <dbReference type="Google" id="ProtNLM"/>
    </source>
</evidence>
<dbReference type="Proteomes" id="UP000199019">
    <property type="component" value="Unassembled WGS sequence"/>
</dbReference>
<name>A0A1H9WPS8_9MICO</name>
<protein>
    <recommendedName>
        <fullName evidence="4">DUF2516 family protein</fullName>
    </recommendedName>
</protein>
<feature type="transmembrane region" description="Helical" evidence="1">
    <location>
        <begin position="53"/>
        <end position="76"/>
    </location>
</feature>
<sequence>MDSSGIAALGGLLILGGFIVALALMAFVVWAFVDVLRRPRQQWAVAGQQQALWLVALAVGTVMGVGAVAALVYVLIPLPRLREAGRATQLA</sequence>
<keyword evidence="1" id="KW-0812">Transmembrane</keyword>
<gene>
    <name evidence="2" type="ORF">SAMN05216199_3081</name>
</gene>
<reference evidence="3" key="1">
    <citation type="submission" date="2016-10" db="EMBL/GenBank/DDBJ databases">
        <authorList>
            <person name="Varghese N."/>
            <person name="Submissions S."/>
        </authorList>
    </citation>
    <scope>NUCLEOTIDE SEQUENCE [LARGE SCALE GENOMIC DNA]</scope>
    <source>
        <strain evidence="3">CGMCC 1.6963</strain>
    </source>
</reference>
<accession>A0A1H9WPS8</accession>
<evidence type="ECO:0000256" key="1">
    <source>
        <dbReference type="SAM" id="Phobius"/>
    </source>
</evidence>
<dbReference type="EMBL" id="FOHB01000005">
    <property type="protein sequence ID" value="SES35789.1"/>
    <property type="molecule type" value="Genomic_DNA"/>
</dbReference>
<dbReference type="RefSeq" id="WP_091759851.1">
    <property type="nucleotide sequence ID" value="NZ_FOHB01000005.1"/>
</dbReference>
<keyword evidence="1" id="KW-1133">Transmembrane helix</keyword>
<evidence type="ECO:0000313" key="3">
    <source>
        <dbReference type="Proteomes" id="UP000199019"/>
    </source>
</evidence>
<organism evidence="2 3">
    <name type="scientific">Pedococcus cremeus</name>
    <dbReference type="NCBI Taxonomy" id="587636"/>
    <lineage>
        <taxon>Bacteria</taxon>
        <taxon>Bacillati</taxon>
        <taxon>Actinomycetota</taxon>
        <taxon>Actinomycetes</taxon>
        <taxon>Micrococcales</taxon>
        <taxon>Intrasporangiaceae</taxon>
        <taxon>Pedococcus</taxon>
    </lineage>
</organism>
<keyword evidence="3" id="KW-1185">Reference proteome</keyword>
<proteinExistence type="predicted"/>
<evidence type="ECO:0000313" key="2">
    <source>
        <dbReference type="EMBL" id="SES35789.1"/>
    </source>
</evidence>
<dbReference type="AlphaFoldDB" id="A0A1H9WPS8"/>